<keyword evidence="1 2" id="KW-0175">Coiled coil</keyword>
<proteinExistence type="predicted"/>
<feature type="non-terminal residue" evidence="4">
    <location>
        <position position="224"/>
    </location>
</feature>
<feature type="coiled-coil region" evidence="2">
    <location>
        <begin position="57"/>
        <end position="101"/>
    </location>
</feature>
<dbReference type="InterPro" id="IPR050719">
    <property type="entry name" value="Cortactin-Actin_Reg"/>
</dbReference>
<organism evidence="4">
    <name type="scientific">Nothobranchius rachovii</name>
    <name type="common">bluefin notho</name>
    <dbReference type="NCBI Taxonomy" id="451742"/>
    <lineage>
        <taxon>Eukaryota</taxon>
        <taxon>Metazoa</taxon>
        <taxon>Chordata</taxon>
        <taxon>Craniata</taxon>
        <taxon>Vertebrata</taxon>
        <taxon>Euteleostomi</taxon>
        <taxon>Actinopterygii</taxon>
        <taxon>Neopterygii</taxon>
        <taxon>Teleostei</taxon>
        <taxon>Neoteleostei</taxon>
        <taxon>Acanthomorphata</taxon>
        <taxon>Ovalentaria</taxon>
        <taxon>Atherinomorphae</taxon>
        <taxon>Cyprinodontiformes</taxon>
        <taxon>Nothobranchiidae</taxon>
        <taxon>Nothobranchius</taxon>
    </lineage>
</organism>
<name>A0A1A8RYH5_9TELE</name>
<reference evidence="4" key="2">
    <citation type="submission" date="2016-06" db="EMBL/GenBank/DDBJ databases">
        <title>The genome of a short-lived fish provides insights into sex chromosome evolution and the genetic control of aging.</title>
        <authorList>
            <person name="Reichwald K."/>
            <person name="Felder M."/>
            <person name="Petzold A."/>
            <person name="Koch P."/>
            <person name="Groth M."/>
            <person name="Platzer M."/>
        </authorList>
    </citation>
    <scope>NUCLEOTIDE SEQUENCE</scope>
    <source>
        <tissue evidence="4">Brain</tissue>
    </source>
</reference>
<reference evidence="4" key="1">
    <citation type="submission" date="2016-05" db="EMBL/GenBank/DDBJ databases">
        <authorList>
            <person name="Lavstsen T."/>
            <person name="Jespersen J.S."/>
        </authorList>
    </citation>
    <scope>NUCLEOTIDE SEQUENCE</scope>
    <source>
        <tissue evidence="4">Brain</tissue>
    </source>
</reference>
<dbReference type="AlphaFoldDB" id="A0A1A8RYH5"/>
<feature type="region of interest" description="Disordered" evidence="3">
    <location>
        <begin position="176"/>
        <end position="224"/>
    </location>
</feature>
<feature type="compositionally biased region" description="Polar residues" evidence="3">
    <location>
        <begin position="179"/>
        <end position="224"/>
    </location>
</feature>
<evidence type="ECO:0000256" key="1">
    <source>
        <dbReference type="ARBA" id="ARBA00023054"/>
    </source>
</evidence>
<evidence type="ECO:0000256" key="2">
    <source>
        <dbReference type="SAM" id="Coils"/>
    </source>
</evidence>
<dbReference type="PANTHER" id="PTHR23166:SF3">
    <property type="entry name" value="FILAMIN-A-INTERACTING PROTEIN 1"/>
    <property type="match status" value="1"/>
</dbReference>
<evidence type="ECO:0000256" key="3">
    <source>
        <dbReference type="SAM" id="MobiDB-lite"/>
    </source>
</evidence>
<accession>A0A1A8RYH5</accession>
<evidence type="ECO:0000313" key="4">
    <source>
        <dbReference type="EMBL" id="SBS10772.1"/>
    </source>
</evidence>
<gene>
    <name evidence="4" type="primary">FILIP1</name>
</gene>
<dbReference type="EMBL" id="HAEH01020428">
    <property type="protein sequence ID" value="SBS10772.1"/>
    <property type="molecule type" value="Transcribed_RNA"/>
</dbReference>
<dbReference type="PANTHER" id="PTHR23166">
    <property type="entry name" value="FILAMIN/GPBP-INTERACTING PROTEIN"/>
    <property type="match status" value="1"/>
</dbReference>
<protein>
    <submittedName>
        <fullName evidence="4">Filamin A interacting protein 1</fullName>
    </submittedName>
</protein>
<sequence>MKAKLINQDSQNQQLKLKLAGLTQRVEELDENKVLQMSEDGLLELREKISKEDDNTVKELTLEVERLTGRLKQLEGVKGDLMKTEDEYDLLEKKFRAEQDKANSLSKVVEEMRIQMSRSKEKDHKNTTATLEITSPRAEDFFSSTTIIPTLGLQKTRITIVPKPTTLASKTKRCDISGGLNQAKSPVTIATTSRTKSPEETNSSSSGPQSAVSIITVSTTPVAE</sequence>